<dbReference type="InterPro" id="IPR015897">
    <property type="entry name" value="CHK_kinase-like"/>
</dbReference>
<dbReference type="InterPro" id="IPR011009">
    <property type="entry name" value="Kinase-like_dom_sf"/>
</dbReference>
<proteinExistence type="predicted"/>
<comment type="caution">
    <text evidence="2">The sequence shown here is derived from an EMBL/GenBank/DDBJ whole genome shotgun (WGS) entry which is preliminary data.</text>
</comment>
<reference evidence="2" key="1">
    <citation type="journal article" date="2023" name="Insect Mol. Biol.">
        <title>Genome sequencing provides insights into the evolution of gene families encoding plant cell wall-degrading enzymes in longhorned beetles.</title>
        <authorList>
            <person name="Shin N.R."/>
            <person name="Okamura Y."/>
            <person name="Kirsch R."/>
            <person name="Pauchet Y."/>
        </authorList>
    </citation>
    <scope>NUCLEOTIDE SEQUENCE</scope>
    <source>
        <strain evidence="2">AMC_N1</strain>
    </source>
</reference>
<evidence type="ECO:0000313" key="2">
    <source>
        <dbReference type="EMBL" id="KAJ8963395.1"/>
    </source>
</evidence>
<dbReference type="InterPro" id="IPR004119">
    <property type="entry name" value="EcKL"/>
</dbReference>
<accession>A0AAV8ZGC7</accession>
<dbReference type="EMBL" id="JAPWTK010000001">
    <property type="protein sequence ID" value="KAJ8963395.1"/>
    <property type="molecule type" value="Genomic_DNA"/>
</dbReference>
<evidence type="ECO:0000259" key="1">
    <source>
        <dbReference type="SMART" id="SM00587"/>
    </source>
</evidence>
<feature type="domain" description="CHK kinase-like" evidence="1">
    <location>
        <begin position="538"/>
        <end position="731"/>
    </location>
</feature>
<dbReference type="AlphaFoldDB" id="A0AAV8ZGC7"/>
<evidence type="ECO:0000313" key="3">
    <source>
        <dbReference type="Proteomes" id="UP001162162"/>
    </source>
</evidence>
<protein>
    <recommendedName>
        <fullName evidence="1">CHK kinase-like domain-containing protein</fullName>
    </recommendedName>
</protein>
<dbReference type="PANTHER" id="PTHR11012">
    <property type="entry name" value="PROTEIN KINASE-LIKE DOMAIN-CONTAINING"/>
    <property type="match status" value="1"/>
</dbReference>
<keyword evidence="3" id="KW-1185">Reference proteome</keyword>
<dbReference type="SMART" id="SM00587">
    <property type="entry name" value="CHK"/>
    <property type="match status" value="3"/>
</dbReference>
<dbReference type="SUPFAM" id="SSF56112">
    <property type="entry name" value="Protein kinase-like (PK-like)"/>
    <property type="match status" value="3"/>
</dbReference>
<dbReference type="Gene3D" id="3.90.1200.10">
    <property type="match status" value="3"/>
</dbReference>
<name>A0AAV8ZGC7_9CUCU</name>
<organism evidence="2 3">
    <name type="scientific">Aromia moschata</name>
    <dbReference type="NCBI Taxonomy" id="1265417"/>
    <lineage>
        <taxon>Eukaryota</taxon>
        <taxon>Metazoa</taxon>
        <taxon>Ecdysozoa</taxon>
        <taxon>Arthropoda</taxon>
        <taxon>Hexapoda</taxon>
        <taxon>Insecta</taxon>
        <taxon>Pterygota</taxon>
        <taxon>Neoptera</taxon>
        <taxon>Endopterygota</taxon>
        <taxon>Coleoptera</taxon>
        <taxon>Polyphaga</taxon>
        <taxon>Cucujiformia</taxon>
        <taxon>Chrysomeloidea</taxon>
        <taxon>Cerambycidae</taxon>
        <taxon>Cerambycinae</taxon>
        <taxon>Callichromatini</taxon>
        <taxon>Aromia</taxon>
    </lineage>
</organism>
<dbReference type="Proteomes" id="UP001162162">
    <property type="component" value="Unassembled WGS sequence"/>
</dbReference>
<gene>
    <name evidence="2" type="ORF">NQ318_018873</name>
</gene>
<feature type="domain" description="CHK kinase-like" evidence="1">
    <location>
        <begin position="959"/>
        <end position="1152"/>
    </location>
</feature>
<sequence length="1241" mass="146131">MSFTVSGKVVDLLKTFLNINLENYTINIHDPTKKGEGFLGEVFFVSVKDKVNGKVLSFVVKQAFQNEKVRNLQPIREYYLNEIYFYKKVWPALDELQRKVPLGNNFDKIPHCFGTSSTDGEEILILENLKDQGFQIHEKKVPLDKQHFKFIFIQYGRFHGLSFAYKLLHPQDYNELAERLTLDFRVLNRQESFRRYVAYILETALKCLYPENNAKVLEKFQPYLENAAVMFYNSFDYKGNYSVILHGDCWSNNMMFKYDENKELTDMMLLDFQYLNIGTPVYDLSYCLYSAGTKEIFDDLDWYLKIYHDSFLKTVGEFGLNTKAAYPFEELRKDWSQYCKMGFIMALMIWRIKLTDEDDAADFTDIEDESIPETFFSSSFDEEAYKMRTRDLICHIISPATVLAISVLKFYPTKMSVVVPEKIYNLLKSVVDRSLENYSIYVLDPNKKGEGFLGEMCYVSLEDKVSGKVLNFVVKQAFENEKVRERHHIKEYYLNEIYFYTKVWPAFIEVQKEVGLPDAFDKIPKCYCTSSKNGQETLVLKNLKIEGFSIYDKKKPLDKEHFELIFRQYGRFHALSFAYKMLHPLEYDELSKGLTVSFRILTKQTGFITYVERVFNNALESLDPENDAKVLEKSKRYVGNVLEIFDDSCNYKGKYSVILHGDCWSNNMMFKYDECNKLIDLRLLDFQFSNVGTPVNDLSYCLYSGGTKEIFDDLDHYLKLYHESLMKTIKEFGLGSENVFSFEELKKDWKEYCKMGLVMGLMAWLVKTTYESNIMDLTDIKDTDDDVPKERNKNTFDEVTFKRRSRDIFVHLFENDFVRCLVTIRAPLSLNYCNKMSNVISQTTYDLLQTVVKGSLEDYSIKVHDKNKKGEGFLGDMCYVSLEDRKRCQRYDVVVKQAFKDEGVRNMHPIRKYFLNEIYFYTSVWPELDKFQKSFQLSNPFDNVAKCYTTVSEDTNECLVLENLRFQDFQMYDKTQPLNKEHYEFIFKQYGSFHAISFAYKFLKPEEFSKLSRGFVNDFSVIAELKIMCNFISFLFDISMKCLDPESEAEVLEKCRPYLENGPEMFKKSCRYDGDYSAIVHGDCWSNNMMFRYNKSQRLEDIRLLDFQFSNVGTPVWDLSYCLYSGASKDILDNLDYYLKLYHGRFSKTIEEFGLNSEDVYPFEQLKKDWRRCCKMGFMMGLMVWRGKLTHEKDIIDFTDLGDASDDSNLEEKAFGAAVDEEAFRLRCRDLIFHMYDNDFL</sequence>
<feature type="domain" description="CHK kinase-like" evidence="1">
    <location>
        <begin position="124"/>
        <end position="317"/>
    </location>
</feature>
<dbReference type="Pfam" id="PF02958">
    <property type="entry name" value="EcKL"/>
    <property type="match status" value="3"/>
</dbReference>
<dbReference type="PANTHER" id="PTHR11012:SF30">
    <property type="entry name" value="PROTEIN KINASE-LIKE DOMAIN-CONTAINING"/>
    <property type="match status" value="1"/>
</dbReference>